<evidence type="ECO:0000256" key="1">
    <source>
        <dbReference type="ARBA" id="ARBA00004173"/>
    </source>
</evidence>
<dbReference type="PANTHER" id="PTHR22602">
    <property type="entry name" value="TRANSFERASE CAF17, MITOCHONDRIAL-RELATED"/>
    <property type="match status" value="1"/>
</dbReference>
<dbReference type="Pfam" id="PF25455">
    <property type="entry name" value="Beta-barrel_CAF17_C"/>
    <property type="match status" value="1"/>
</dbReference>
<gene>
    <name evidence="5" type="ORF">TCMB3V08_LOCUS10379</name>
</gene>
<dbReference type="Gene3D" id="3.30.1360.120">
    <property type="entry name" value="Probable tRNA modification gtpase trme, domain 1"/>
    <property type="match status" value="1"/>
</dbReference>
<dbReference type="AlphaFoldDB" id="A0A7R9JEH1"/>
<dbReference type="GO" id="GO:0005759">
    <property type="term" value="C:mitochondrial matrix"/>
    <property type="evidence" value="ECO:0007669"/>
    <property type="project" value="TreeGrafter"/>
</dbReference>
<dbReference type="InterPro" id="IPR057460">
    <property type="entry name" value="CAF17_C"/>
</dbReference>
<dbReference type="InterPro" id="IPR017703">
    <property type="entry name" value="YgfZ/GCV_T_CS"/>
</dbReference>
<sequence>MEVRTCGTHGRNMDLKGTHVVLSPVAQKQQGSIERTMDGWMDSIIFADWFTTVFLPHACRQESSKLILHGPYGVTIKIGPYGDLPRVEWNSCEIILNEEFVKLHVHQQQDPRLSLLGIRLLYAANKSETDIITELDEEVQLPKDEAQYKILRYKLGVGEGVIEIPTGNCFPLEANCDYLHGVSFHKGCYIGQELTARTHHTGVVRKRLMPLIFDLVPKNGLEHDAPILAASGVPKKPIGKLRGVERNVGIGLLRVSEALDSETLQIYDGTGHTMKPFWWPQEAPKERVSLVKR</sequence>
<dbReference type="InterPro" id="IPR045179">
    <property type="entry name" value="YgfZ/GcvT"/>
</dbReference>
<evidence type="ECO:0000259" key="4">
    <source>
        <dbReference type="Pfam" id="PF25455"/>
    </source>
</evidence>
<dbReference type="SUPFAM" id="SSF103025">
    <property type="entry name" value="Folate-binding domain"/>
    <property type="match status" value="1"/>
</dbReference>
<protein>
    <submittedName>
        <fullName evidence="5">(California timema) hypothetical protein</fullName>
    </submittedName>
</protein>
<organism evidence="5">
    <name type="scientific">Timema californicum</name>
    <name type="common">California timema</name>
    <name type="synonym">Walking stick</name>
    <dbReference type="NCBI Taxonomy" id="61474"/>
    <lineage>
        <taxon>Eukaryota</taxon>
        <taxon>Metazoa</taxon>
        <taxon>Ecdysozoa</taxon>
        <taxon>Arthropoda</taxon>
        <taxon>Hexapoda</taxon>
        <taxon>Insecta</taxon>
        <taxon>Pterygota</taxon>
        <taxon>Neoptera</taxon>
        <taxon>Polyneoptera</taxon>
        <taxon>Phasmatodea</taxon>
        <taxon>Timematodea</taxon>
        <taxon>Timematoidea</taxon>
        <taxon>Timematidae</taxon>
        <taxon>Timema</taxon>
    </lineage>
</organism>
<accession>A0A7R9JEH1</accession>
<reference evidence="5" key="1">
    <citation type="submission" date="2020-11" db="EMBL/GenBank/DDBJ databases">
        <authorList>
            <person name="Tran Van P."/>
        </authorList>
    </citation>
    <scope>NUCLEOTIDE SEQUENCE</scope>
</reference>
<evidence type="ECO:0000313" key="5">
    <source>
        <dbReference type="EMBL" id="CAD7577836.1"/>
    </source>
</evidence>
<dbReference type="NCBIfam" id="TIGR03317">
    <property type="entry name" value="ygfZ_signature"/>
    <property type="match status" value="1"/>
</dbReference>
<keyword evidence="3" id="KW-0496">Mitochondrion</keyword>
<dbReference type="GO" id="GO:0016226">
    <property type="term" value="P:iron-sulfur cluster assembly"/>
    <property type="evidence" value="ECO:0007669"/>
    <property type="project" value="TreeGrafter"/>
</dbReference>
<dbReference type="InterPro" id="IPR027266">
    <property type="entry name" value="TrmE/GcvT-like"/>
</dbReference>
<dbReference type="EMBL" id="OE186234">
    <property type="protein sequence ID" value="CAD7577836.1"/>
    <property type="molecule type" value="Genomic_DNA"/>
</dbReference>
<comment type="subcellular location">
    <subcellularLocation>
        <location evidence="1">Mitochondrion</location>
    </subcellularLocation>
</comment>
<proteinExistence type="predicted"/>
<dbReference type="PANTHER" id="PTHR22602:SF0">
    <property type="entry name" value="TRANSFERASE CAF17, MITOCHONDRIAL-RELATED"/>
    <property type="match status" value="1"/>
</dbReference>
<keyword evidence="2" id="KW-0809">Transit peptide</keyword>
<evidence type="ECO:0000256" key="3">
    <source>
        <dbReference type="ARBA" id="ARBA00023128"/>
    </source>
</evidence>
<feature type="domain" description="CAF17 C-terminal" evidence="4">
    <location>
        <begin position="205"/>
        <end position="281"/>
    </location>
</feature>
<name>A0A7R9JEH1_TIMCA</name>
<evidence type="ECO:0000256" key="2">
    <source>
        <dbReference type="ARBA" id="ARBA00022946"/>
    </source>
</evidence>